<keyword evidence="1" id="KW-0347">Helicase</keyword>
<gene>
    <name evidence="1" type="ORF">KUF71_011706</name>
</gene>
<organism evidence="1 2">
    <name type="scientific">Frankliniella fusca</name>
    <dbReference type="NCBI Taxonomy" id="407009"/>
    <lineage>
        <taxon>Eukaryota</taxon>
        <taxon>Metazoa</taxon>
        <taxon>Ecdysozoa</taxon>
        <taxon>Arthropoda</taxon>
        <taxon>Hexapoda</taxon>
        <taxon>Insecta</taxon>
        <taxon>Pterygota</taxon>
        <taxon>Neoptera</taxon>
        <taxon>Paraneoptera</taxon>
        <taxon>Thysanoptera</taxon>
        <taxon>Terebrantia</taxon>
        <taxon>Thripoidea</taxon>
        <taxon>Thripidae</taxon>
        <taxon>Frankliniella</taxon>
    </lineage>
</organism>
<keyword evidence="1" id="KW-0547">Nucleotide-binding</keyword>
<dbReference type="GO" id="GO:0004386">
    <property type="term" value="F:helicase activity"/>
    <property type="evidence" value="ECO:0007669"/>
    <property type="project" value="UniProtKB-KW"/>
</dbReference>
<evidence type="ECO:0000313" key="2">
    <source>
        <dbReference type="Proteomes" id="UP001219518"/>
    </source>
</evidence>
<dbReference type="Proteomes" id="UP001219518">
    <property type="component" value="Unassembled WGS sequence"/>
</dbReference>
<dbReference type="EMBL" id="JAHWGI010001078">
    <property type="protein sequence ID" value="KAK3922232.1"/>
    <property type="molecule type" value="Genomic_DNA"/>
</dbReference>
<dbReference type="AlphaFoldDB" id="A0AAE1HJ02"/>
<name>A0AAE1HJ02_9NEOP</name>
<protein>
    <submittedName>
        <fullName evidence="1">Helicase 087L</fullName>
    </submittedName>
</protein>
<evidence type="ECO:0000313" key="1">
    <source>
        <dbReference type="EMBL" id="KAK3922232.1"/>
    </source>
</evidence>
<proteinExistence type="predicted"/>
<accession>A0AAE1HJ02</accession>
<keyword evidence="1" id="KW-0378">Hydrolase</keyword>
<keyword evidence="2" id="KW-1185">Reference proteome</keyword>
<comment type="caution">
    <text evidence="1">The sequence shown here is derived from an EMBL/GenBank/DDBJ whole genome shotgun (WGS) entry which is preliminary data.</text>
</comment>
<reference evidence="1" key="1">
    <citation type="submission" date="2021-07" db="EMBL/GenBank/DDBJ databases">
        <authorList>
            <person name="Catto M.A."/>
            <person name="Jacobson A."/>
            <person name="Kennedy G."/>
            <person name="Labadie P."/>
            <person name="Hunt B.G."/>
            <person name="Srinivasan R."/>
        </authorList>
    </citation>
    <scope>NUCLEOTIDE SEQUENCE</scope>
    <source>
        <strain evidence="1">PL_HMW_Pooled</strain>
        <tissue evidence="1">Head</tissue>
    </source>
</reference>
<reference evidence="1" key="2">
    <citation type="journal article" date="2023" name="BMC Genomics">
        <title>Pest status, molecular evolution, and epigenetic factors derived from the genome assembly of Frankliniella fusca, a thysanopteran phytovirus vector.</title>
        <authorList>
            <person name="Catto M.A."/>
            <person name="Labadie P.E."/>
            <person name="Jacobson A.L."/>
            <person name="Kennedy G.G."/>
            <person name="Srinivasan R."/>
            <person name="Hunt B.G."/>
        </authorList>
    </citation>
    <scope>NUCLEOTIDE SEQUENCE</scope>
    <source>
        <strain evidence="1">PL_HMW_Pooled</strain>
    </source>
</reference>
<keyword evidence="1" id="KW-0067">ATP-binding</keyword>
<sequence>MIICAFMGVSSDHFAKEVKGLRKLKKGAFPTNPFKENEHLDRCISDTFEKLYVVESGAAITSINEDSRCLNIEDSCAEGGNISAFEYSSVVEVHVGSSWEDHGNISDVEYSSIMEVNVGSSWEDNVNSHDKEKHYDYSSCIEINVGTSSDVMNVQNSIVIENNQQQEILFAVEKIYYADQKFEQENIEMQLENCNVMDVNNI</sequence>